<organism evidence="1 2">
    <name type="scientific">Bacillus toyonensis</name>
    <dbReference type="NCBI Taxonomy" id="155322"/>
    <lineage>
        <taxon>Bacteria</taxon>
        <taxon>Bacillati</taxon>
        <taxon>Bacillota</taxon>
        <taxon>Bacilli</taxon>
        <taxon>Bacillales</taxon>
        <taxon>Bacillaceae</taxon>
        <taxon>Bacillus</taxon>
        <taxon>Bacillus cereus group</taxon>
    </lineage>
</organism>
<reference evidence="1 2" key="1">
    <citation type="submission" date="2017-09" db="EMBL/GenBank/DDBJ databases">
        <title>Large-scale bioinformatics analysis of Bacillus genomes uncovers conserved roles of natural products in bacterial physiology.</title>
        <authorList>
            <consortium name="Agbiome Team Llc"/>
            <person name="Bleich R.M."/>
            <person name="Grubbs K.J."/>
            <person name="Santa Maria K.C."/>
            <person name="Allen S.E."/>
            <person name="Farag S."/>
            <person name="Shank E.A."/>
            <person name="Bowers A."/>
        </authorList>
    </citation>
    <scope>NUCLEOTIDE SEQUENCE [LARGE SCALE GENOMIC DNA]</scope>
    <source>
        <strain evidence="1 2">AFS044250</strain>
    </source>
</reference>
<sequence length="178" mass="21265">MIRQLKKVRKRTIISTVIMLLLTVILVRNSTWYVSHSFSSEFFQLPMPLDSKVIKDYEADEKNWIELANSRYWEVVANRMIETKQSKAEVISFYQKIGKLKYPNSKVAGVEIQLYFLEDSTVVETEKGNYYRDKIGDTCYVNEYDIRDKKKEKQPSDPEMITYIIQIHTQFDYWYKLD</sequence>
<evidence type="ECO:0000313" key="2">
    <source>
        <dbReference type="Proteomes" id="UP000225997"/>
    </source>
</evidence>
<name>A0A2B5Y2Z8_9BACI</name>
<gene>
    <name evidence="1" type="ORF">COF40_00330</name>
</gene>
<protein>
    <submittedName>
        <fullName evidence="1">Uncharacterized protein</fullName>
    </submittedName>
</protein>
<dbReference type="EMBL" id="NUSQ01000001">
    <property type="protein sequence ID" value="PHD75222.1"/>
    <property type="molecule type" value="Genomic_DNA"/>
</dbReference>
<comment type="caution">
    <text evidence="1">The sequence shown here is derived from an EMBL/GenBank/DDBJ whole genome shotgun (WGS) entry which is preliminary data.</text>
</comment>
<proteinExistence type="predicted"/>
<dbReference type="RefSeq" id="WP_100061914.1">
    <property type="nucleotide sequence ID" value="NZ_NUSQ01000001.1"/>
</dbReference>
<dbReference type="Proteomes" id="UP000225997">
    <property type="component" value="Unassembled WGS sequence"/>
</dbReference>
<accession>A0A2B5Y2Z8</accession>
<dbReference type="AlphaFoldDB" id="A0A2B5Y2Z8"/>
<evidence type="ECO:0000313" key="1">
    <source>
        <dbReference type="EMBL" id="PHD75222.1"/>
    </source>
</evidence>